<feature type="domain" description="Endonuclease/exonuclease/phosphatase" evidence="2">
    <location>
        <begin position="245"/>
        <end position="380"/>
    </location>
</feature>
<evidence type="ECO:0000259" key="2">
    <source>
        <dbReference type="Pfam" id="PF03372"/>
    </source>
</evidence>
<organism evidence="3 4">
    <name type="scientific">Escallonia herrerae</name>
    <dbReference type="NCBI Taxonomy" id="1293975"/>
    <lineage>
        <taxon>Eukaryota</taxon>
        <taxon>Viridiplantae</taxon>
        <taxon>Streptophyta</taxon>
        <taxon>Embryophyta</taxon>
        <taxon>Tracheophyta</taxon>
        <taxon>Spermatophyta</taxon>
        <taxon>Magnoliopsida</taxon>
        <taxon>eudicotyledons</taxon>
        <taxon>Gunneridae</taxon>
        <taxon>Pentapetalae</taxon>
        <taxon>asterids</taxon>
        <taxon>campanulids</taxon>
        <taxon>Escalloniales</taxon>
        <taxon>Escalloniaceae</taxon>
        <taxon>Escallonia</taxon>
    </lineage>
</organism>
<gene>
    <name evidence="3" type="ORF">RJ639_033533</name>
</gene>
<protein>
    <recommendedName>
        <fullName evidence="2">Endonuclease/exonuclease/phosphatase domain-containing protein</fullName>
    </recommendedName>
</protein>
<dbReference type="InterPro" id="IPR005135">
    <property type="entry name" value="Endo/exonuclease/phosphatase"/>
</dbReference>
<keyword evidence="4" id="KW-1185">Reference proteome</keyword>
<dbReference type="PANTHER" id="PTHR12121">
    <property type="entry name" value="CARBON CATABOLITE REPRESSOR PROTEIN 4"/>
    <property type="match status" value="1"/>
</dbReference>
<feature type="compositionally biased region" description="Low complexity" evidence="1">
    <location>
        <begin position="39"/>
        <end position="50"/>
    </location>
</feature>
<reference evidence="3" key="1">
    <citation type="submission" date="2022-12" db="EMBL/GenBank/DDBJ databases">
        <title>Draft genome assemblies for two species of Escallonia (Escalloniales).</title>
        <authorList>
            <person name="Chanderbali A."/>
            <person name="Dervinis C."/>
            <person name="Anghel I."/>
            <person name="Soltis D."/>
            <person name="Soltis P."/>
            <person name="Zapata F."/>
        </authorList>
    </citation>
    <scope>NUCLEOTIDE SEQUENCE</scope>
    <source>
        <strain evidence="3">UCBG64.0493</strain>
        <tissue evidence="3">Leaf</tissue>
    </source>
</reference>
<feature type="region of interest" description="Disordered" evidence="1">
    <location>
        <begin position="14"/>
        <end position="51"/>
    </location>
</feature>
<evidence type="ECO:0000313" key="3">
    <source>
        <dbReference type="EMBL" id="KAK3033898.1"/>
    </source>
</evidence>
<dbReference type="InterPro" id="IPR050410">
    <property type="entry name" value="CCR4/nocturin_mRNA_transcr"/>
</dbReference>
<dbReference type="GO" id="GO:0000175">
    <property type="term" value="F:3'-5'-RNA exonuclease activity"/>
    <property type="evidence" value="ECO:0007669"/>
    <property type="project" value="TreeGrafter"/>
</dbReference>
<dbReference type="PANTHER" id="PTHR12121:SF79">
    <property type="entry name" value="CARBON CATABOLITE REPRESSOR PROTEIN 4 HOMOLOG 1-LIKE ISOFORM X1"/>
    <property type="match status" value="1"/>
</dbReference>
<name>A0AA89BB25_9ASTE</name>
<dbReference type="InterPro" id="IPR036691">
    <property type="entry name" value="Endo/exonu/phosph_ase_sf"/>
</dbReference>
<dbReference type="Gene3D" id="3.60.10.10">
    <property type="entry name" value="Endonuclease/exonuclease/phosphatase"/>
    <property type="match status" value="1"/>
</dbReference>
<dbReference type="AlphaFoldDB" id="A0AA89BB25"/>
<dbReference type="EMBL" id="JAVXUP010000219">
    <property type="protein sequence ID" value="KAK3033898.1"/>
    <property type="molecule type" value="Genomic_DNA"/>
</dbReference>
<sequence>MQNPKLRFRYVRSNDAVPSAGEPAVQHSGRRLRNQSMGSSSTSRLAATSSQHHPQFHLVRLSSELPITTQNRTHLVNHHDAALAFCGTSNGDGLVSGERKRGGSWPVCGNVVSLDQGPVVVEREGKAWIELGFSRTYIPSLDEFGFRLRLESVATDSQTGVQSDHFEDVFKPELEQRGYSLEFDKIALPLVEAMEPYQRSEGCFRLMKDNIALVAILEEVETGTVHDTLKSRICVVVNFIKGLEIITHSQIPLLICGDLNSLPGSDPHRFVLAGKVTPVHNKSTDPLGIYKHLKLYHSMLLASAYTSLFQLRRDEEHQQKKMDQETREPQFTNLRAGFSGTLDYIFYTEHWLKVDGLLELLDYESLGGAALPSLIWSSDHIALMASFKFKPGFWKRQYSSPPPNPWQ</sequence>
<proteinExistence type="predicted"/>
<accession>A0AA89BB25</accession>
<dbReference type="Pfam" id="PF03372">
    <property type="entry name" value="Exo_endo_phos"/>
    <property type="match status" value="1"/>
</dbReference>
<evidence type="ECO:0000313" key="4">
    <source>
        <dbReference type="Proteomes" id="UP001188597"/>
    </source>
</evidence>
<dbReference type="SUPFAM" id="SSF56219">
    <property type="entry name" value="DNase I-like"/>
    <property type="match status" value="1"/>
</dbReference>
<comment type="caution">
    <text evidence="3">The sequence shown here is derived from an EMBL/GenBank/DDBJ whole genome shotgun (WGS) entry which is preliminary data.</text>
</comment>
<evidence type="ECO:0000256" key="1">
    <source>
        <dbReference type="SAM" id="MobiDB-lite"/>
    </source>
</evidence>
<dbReference type="Proteomes" id="UP001188597">
    <property type="component" value="Unassembled WGS sequence"/>
</dbReference>